<evidence type="ECO:0000313" key="3">
    <source>
        <dbReference type="Proteomes" id="UP001163878"/>
    </source>
</evidence>
<dbReference type="RefSeq" id="WP_264242035.1">
    <property type="nucleotide sequence ID" value="NZ_CP107567.1"/>
</dbReference>
<evidence type="ECO:0000256" key="1">
    <source>
        <dbReference type="SAM" id="MobiDB-lite"/>
    </source>
</evidence>
<gene>
    <name evidence="2" type="ORF">OGH68_04665</name>
</gene>
<sequence length="103" mass="11086">MGEYQGEVTVIADGVEYPATADLRSWGEQDEAKSSLPPEEAPGLTDWNGKIDIDAGEDGAWNVMDAEAHRLRMPDGRTGGFVVSRRYFGTGILLITGSGDPPF</sequence>
<reference evidence="2" key="1">
    <citation type="submission" date="2022-10" db="EMBL/GenBank/DDBJ databases">
        <title>Cytochrome P450 Catalyzes Benzene Ring Formation in the Biosynthesis of Trialkyl-Substituted Aromatic Polyketides.</title>
        <authorList>
            <person name="Zhao E."/>
            <person name="Ge H."/>
        </authorList>
    </citation>
    <scope>NUCLEOTIDE SEQUENCE</scope>
    <source>
        <strain evidence="2">NA0869</strain>
    </source>
</reference>
<proteinExistence type="predicted"/>
<dbReference type="Proteomes" id="UP001163878">
    <property type="component" value="Chromosome"/>
</dbReference>
<dbReference type="EMBL" id="CP107567">
    <property type="protein sequence ID" value="UYQ60829.1"/>
    <property type="molecule type" value="Genomic_DNA"/>
</dbReference>
<feature type="region of interest" description="Disordered" evidence="1">
    <location>
        <begin position="26"/>
        <end position="48"/>
    </location>
</feature>
<evidence type="ECO:0000313" key="2">
    <source>
        <dbReference type="EMBL" id="UYQ60829.1"/>
    </source>
</evidence>
<accession>A0ABY6I498</accession>
<organism evidence="2 3">
    <name type="scientific">Streptomyces peucetius</name>
    <dbReference type="NCBI Taxonomy" id="1950"/>
    <lineage>
        <taxon>Bacteria</taxon>
        <taxon>Bacillati</taxon>
        <taxon>Actinomycetota</taxon>
        <taxon>Actinomycetes</taxon>
        <taxon>Kitasatosporales</taxon>
        <taxon>Streptomycetaceae</taxon>
        <taxon>Streptomyces</taxon>
    </lineage>
</organism>
<protein>
    <submittedName>
        <fullName evidence="2">Uncharacterized protein</fullName>
    </submittedName>
</protein>
<name>A0ABY6I498_STRPE</name>
<keyword evidence="3" id="KW-1185">Reference proteome</keyword>